<feature type="region of interest" description="Disordered" evidence="1">
    <location>
        <begin position="19"/>
        <end position="41"/>
    </location>
</feature>
<feature type="compositionally biased region" description="Basic and acidic residues" evidence="1">
    <location>
        <begin position="20"/>
        <end position="40"/>
    </location>
</feature>
<feature type="region of interest" description="Disordered" evidence="1">
    <location>
        <begin position="72"/>
        <end position="97"/>
    </location>
</feature>
<proteinExistence type="predicted"/>
<protein>
    <submittedName>
        <fullName evidence="2">Capsid</fullName>
    </submittedName>
</protein>
<gene>
    <name evidence="2" type="primary">orf1</name>
</gene>
<evidence type="ECO:0000313" key="2">
    <source>
        <dbReference type="EMBL" id="QEM39154.1"/>
    </source>
</evidence>
<organism evidence="2">
    <name type="scientific">Aedes aegypti totivirus</name>
    <dbReference type="NCBI Taxonomy" id="2603435"/>
    <lineage>
        <taxon>Viruses</taxon>
        <taxon>Riboviria</taxon>
        <taxon>Orthornavirae</taxon>
        <taxon>Duplornaviricota</taxon>
        <taxon>Chrymotiviricetes</taxon>
        <taxon>Ghabrivirales</taxon>
        <taxon>Betatotivirineae</taxon>
        <taxon>Inseviridae</taxon>
        <taxon>Insevirus</taxon>
        <taxon>Insevirus jyusani</taxon>
    </lineage>
</organism>
<evidence type="ECO:0000256" key="1">
    <source>
        <dbReference type="SAM" id="MobiDB-lite"/>
    </source>
</evidence>
<dbReference type="EMBL" id="MN053730">
    <property type="protein sequence ID" value="QEM39154.1"/>
    <property type="molecule type" value="Viral_cRNA"/>
</dbReference>
<accession>A0A5C1K2V3</accession>
<reference evidence="2" key="1">
    <citation type="journal article" date="2019" name="Microbiome">
        <title>Stable distinct core eukaryotic viromes in different mosquito species from Guadeloupe, using single mosquito viral metagenomics.</title>
        <authorList>
            <person name="Shi C."/>
            <person name="Beller L."/>
            <person name="Deboutte W."/>
            <person name="Yinda K.C."/>
            <person name="Delang L."/>
            <person name="Vega-Rua A."/>
            <person name="Failloux A.B."/>
            <person name="Matthijnssens J."/>
        </authorList>
    </citation>
    <scope>NUCLEOTIDE SEQUENCE</scope>
    <source>
        <strain evidence="2">2017-PB-AAF-1-4/2</strain>
    </source>
</reference>
<sequence length="978" mass="107318">MSVSEGAYIGTEDTGFTLVEKSDPLMHPTNTEKPERDVRGVRQNSASGTIITAHDQVESIADSDARIIPSAKMSASEEVVPGGAARRQDAPVSSSDSGYGGSALALASIWNRPIPEVAPRGAGHWRSHGAARTYALMRDMLSPQYIADPLYVIGYKWTLADVEHNVERIQAAGHIVSVSGTMRAGTNPPELSDRGAKLWSNAVLTPVDASMQIRNLIPTGGSVNLSAMTQLVSKYHGDLHTLARDEAPLLRMLLMFLTFLPAGAPGYASNTIKMLRLGAYQGKCTKTLHPYDQRGVLDNTIQIPAGCAECDVRIVPLSTYVNALCAKPNNNDRLTGFNILEAEIIAIESHNLEQNWFMAFLIAHTSTIWWNCAATEEYDFSSDPKSTSESKSKFVIKTMTRASCVYVPGEWKKIAIVVVDQDYSMSTRFSVPHLGDAIKFETKIADFTKKVFTYLGLTENGVAPDPHTMLMAVREMCKRTALSGDMGTVLSMVQELAFAVPLGGAVRTDGVFGASGVGRFDINAADYLLDKTRTTDLAKEWDAMSGWLTGYGDWCTTPTGKFMDALFQCDNKWTEATEEKNSRFALYSIVKRVTGYGVTQTSGPMRVLRECGCFRDRVLCEYEWNTYTDLFNALQSGASLMAGVSGWMMCEIGYNVMDLNGLYASSGRGVVDNYSAILLNSITSGFISNTSGRTNRYSLSAGFISAVKAYTGMANDAEVKMWPTVHVPWWFVHMCVEKFGQWAPLKEKPLRPYSLYDITDRDAAEDIDTMGCALAFKFTSKDADWREFPAACGMRAYNVAAAGWDKAHPQIYLPGRWNGFPKTGRIGWMPYVFLDDMKHNGAPGPWSWVMCEPQALPMPRLRQVHNPDRIIETYIVGLTNIPGASVLNVSVSMDYPDPPPGWMRDVWEYLKSEARVATPHLLRGDVLGAIGSVGIDTVVKAVSALSDKLEGSGKRKFVAGLTDGDQLRHVAGEAEARD</sequence>
<name>A0A5C1K2V3_9VIRU</name>